<sequence length="628" mass="70254">MALGLAAALGSTVLAGYAPAAYAQQMTDVGTPRAETLIVDMLNARVGNPTNMNMYQQGVAMSHGFHQVALSQLYDIDTAKGTQIPGLAAEMPEALNDEYTQFRVKLREGLAWSDGQPFTADDVVFTAEMIRDTPALAYSAAFTDAIASVTKVDDYTVEIETTRPTPRLAIVLGSVIYGNAFHVVPKHIWENEDPATFTNFPPVTISAYKYRDHDPNGTWFLWEKREDWQNTEVGQMIGEPKPQYMLFRSYGTEERRVLAMAANDIDILTDISPESLDILRNQNDKVRAWFTDFPYANLDDPCERGIHFNTSIAPYDDAKTRWALALAINAQRASIATFSGMMRASPLAIPPTTVLMDTYHQPMAQWLTEFTLEDGYQPFDPDYAIKLGEQLRAEGVEGIPEDPEQLRELLGVGWWKHDPEQATKLLTEAGFTNNGGQWMKPDGTPFTINILAPADFEVQSQRLAFAVANEWTQFGIPTQVQQMQAGAFFTAENTGAYEVGSYWGSSCAITPDLFVRMEAWHQDYVRENGMPASHNQGRYVDAELSALIDELRAIPADDEQIVPLGTDILKELVEGLPVIEMFGTSKFVPVNETYWTNYPSADNYYEGPWWWWSNFKFIAARLEPAAAE</sequence>
<dbReference type="STRING" id="443610.VE25_01640"/>
<reference evidence="5 6" key="1">
    <citation type="submission" date="2015-03" db="EMBL/GenBank/DDBJ databases">
        <authorList>
            <person name="Hassan Y.I."/>
            <person name="Lepp D."/>
            <person name="Li X.-Z."/>
            <person name="Zhou T."/>
        </authorList>
    </citation>
    <scope>NUCLEOTIDE SEQUENCE [LARGE SCALE GENOMIC DNA]</scope>
    <source>
        <strain evidence="5 6">BD-c194</strain>
    </source>
</reference>
<organism evidence="5 6">
    <name type="scientific">Devosia geojensis</name>
    <dbReference type="NCBI Taxonomy" id="443610"/>
    <lineage>
        <taxon>Bacteria</taxon>
        <taxon>Pseudomonadati</taxon>
        <taxon>Pseudomonadota</taxon>
        <taxon>Alphaproteobacteria</taxon>
        <taxon>Hyphomicrobiales</taxon>
        <taxon>Devosiaceae</taxon>
        <taxon>Devosia</taxon>
    </lineage>
</organism>
<dbReference type="Gene3D" id="3.40.190.10">
    <property type="entry name" value="Periplasmic binding protein-like II"/>
    <property type="match status" value="1"/>
</dbReference>
<name>A0A0F5FX79_9HYPH</name>
<feature type="domain" description="Solute-binding protein family 5" evidence="4">
    <location>
        <begin position="84"/>
        <end position="505"/>
    </location>
</feature>
<evidence type="ECO:0000256" key="2">
    <source>
        <dbReference type="ARBA" id="ARBA00005695"/>
    </source>
</evidence>
<dbReference type="Gene3D" id="3.10.105.10">
    <property type="entry name" value="Dipeptide-binding Protein, Domain 3"/>
    <property type="match status" value="1"/>
</dbReference>
<dbReference type="PATRIC" id="fig|443610.3.peg.2794"/>
<dbReference type="EMBL" id="JZEX01000024">
    <property type="protein sequence ID" value="KKB13459.1"/>
    <property type="molecule type" value="Genomic_DNA"/>
</dbReference>
<keyword evidence="3" id="KW-0732">Signal</keyword>
<dbReference type="Pfam" id="PF00496">
    <property type="entry name" value="SBP_bac_5"/>
    <property type="match status" value="1"/>
</dbReference>
<dbReference type="AlphaFoldDB" id="A0A0F5FX79"/>
<evidence type="ECO:0000313" key="5">
    <source>
        <dbReference type="EMBL" id="KKB13459.1"/>
    </source>
</evidence>
<dbReference type="PIRSF" id="PIRSF002741">
    <property type="entry name" value="MppA"/>
    <property type="match status" value="1"/>
</dbReference>
<evidence type="ECO:0000259" key="4">
    <source>
        <dbReference type="Pfam" id="PF00496"/>
    </source>
</evidence>
<comment type="subcellular location">
    <subcellularLocation>
        <location evidence="1">Periplasm</location>
    </subcellularLocation>
</comment>
<dbReference type="InterPro" id="IPR039424">
    <property type="entry name" value="SBP_5"/>
</dbReference>
<dbReference type="Proteomes" id="UP000033632">
    <property type="component" value="Unassembled WGS sequence"/>
</dbReference>
<dbReference type="PANTHER" id="PTHR30290">
    <property type="entry name" value="PERIPLASMIC BINDING COMPONENT OF ABC TRANSPORTER"/>
    <property type="match status" value="1"/>
</dbReference>
<keyword evidence="6" id="KW-1185">Reference proteome</keyword>
<dbReference type="InterPro" id="IPR000914">
    <property type="entry name" value="SBP_5_dom"/>
</dbReference>
<feature type="signal peptide" evidence="3">
    <location>
        <begin position="1"/>
        <end position="23"/>
    </location>
</feature>
<evidence type="ECO:0000256" key="3">
    <source>
        <dbReference type="SAM" id="SignalP"/>
    </source>
</evidence>
<dbReference type="GO" id="GO:0015833">
    <property type="term" value="P:peptide transport"/>
    <property type="evidence" value="ECO:0007669"/>
    <property type="project" value="TreeGrafter"/>
</dbReference>
<dbReference type="CDD" id="cd08509">
    <property type="entry name" value="PBP2_TmCBP_oligosaccharides_like"/>
    <property type="match status" value="1"/>
</dbReference>
<accession>A0A0F5FX79</accession>
<dbReference type="GO" id="GO:0030288">
    <property type="term" value="C:outer membrane-bounded periplasmic space"/>
    <property type="evidence" value="ECO:0007669"/>
    <property type="project" value="UniProtKB-ARBA"/>
</dbReference>
<evidence type="ECO:0000313" key="6">
    <source>
        <dbReference type="Proteomes" id="UP000033632"/>
    </source>
</evidence>
<dbReference type="InterPro" id="IPR030678">
    <property type="entry name" value="Peptide/Ni-bd"/>
</dbReference>
<evidence type="ECO:0000256" key="1">
    <source>
        <dbReference type="ARBA" id="ARBA00004418"/>
    </source>
</evidence>
<feature type="chain" id="PRO_5002486732" evidence="3">
    <location>
        <begin position="24"/>
        <end position="628"/>
    </location>
</feature>
<dbReference type="PANTHER" id="PTHR30290:SF65">
    <property type="entry name" value="MONOACYL PHOSPHATIDYLINOSITOL TETRAMANNOSIDE-BINDING PROTEIN LPQW-RELATED"/>
    <property type="match status" value="1"/>
</dbReference>
<gene>
    <name evidence="5" type="ORF">VE25_01640</name>
</gene>
<comment type="similarity">
    <text evidence="2">Belongs to the bacterial solute-binding protein 5 family.</text>
</comment>
<dbReference type="GO" id="GO:0043190">
    <property type="term" value="C:ATP-binding cassette (ABC) transporter complex"/>
    <property type="evidence" value="ECO:0007669"/>
    <property type="project" value="InterPro"/>
</dbReference>
<protein>
    <submittedName>
        <fullName evidence="5">Peptide ABC transporter substrate-binding protein</fullName>
    </submittedName>
</protein>
<comment type="caution">
    <text evidence="5">The sequence shown here is derived from an EMBL/GenBank/DDBJ whole genome shotgun (WGS) entry which is preliminary data.</text>
</comment>
<dbReference type="SUPFAM" id="SSF53850">
    <property type="entry name" value="Periplasmic binding protein-like II"/>
    <property type="match status" value="1"/>
</dbReference>
<dbReference type="OrthoDB" id="9764591at2"/>
<dbReference type="GO" id="GO:1904680">
    <property type="term" value="F:peptide transmembrane transporter activity"/>
    <property type="evidence" value="ECO:0007669"/>
    <property type="project" value="TreeGrafter"/>
</dbReference>
<proteinExistence type="inferred from homology"/>